<gene>
    <name evidence="1" type="ORF">WICPIJ_000246</name>
</gene>
<evidence type="ECO:0000313" key="1">
    <source>
        <dbReference type="EMBL" id="KAH3688770.1"/>
    </source>
</evidence>
<dbReference type="AlphaFoldDB" id="A0A9P8QGY3"/>
<reference evidence="1" key="1">
    <citation type="journal article" date="2021" name="Open Biol.">
        <title>Shared evolutionary footprints suggest mitochondrial oxidative damage underlies multiple complex I losses in fungi.</title>
        <authorList>
            <person name="Schikora-Tamarit M.A."/>
            <person name="Marcet-Houben M."/>
            <person name="Nosek J."/>
            <person name="Gabaldon T."/>
        </authorList>
    </citation>
    <scope>NUCLEOTIDE SEQUENCE</scope>
    <source>
        <strain evidence="1">CBS2887</strain>
    </source>
</reference>
<comment type="caution">
    <text evidence="1">The sequence shown here is derived from an EMBL/GenBank/DDBJ whole genome shotgun (WGS) entry which is preliminary data.</text>
</comment>
<reference evidence="1" key="2">
    <citation type="submission" date="2021-01" db="EMBL/GenBank/DDBJ databases">
        <authorList>
            <person name="Schikora-Tamarit M.A."/>
        </authorList>
    </citation>
    <scope>NUCLEOTIDE SEQUENCE</scope>
    <source>
        <strain evidence="1">CBS2887</strain>
    </source>
</reference>
<organism evidence="1 2">
    <name type="scientific">Wickerhamomyces pijperi</name>
    <name type="common">Yeast</name>
    <name type="synonym">Pichia pijperi</name>
    <dbReference type="NCBI Taxonomy" id="599730"/>
    <lineage>
        <taxon>Eukaryota</taxon>
        <taxon>Fungi</taxon>
        <taxon>Dikarya</taxon>
        <taxon>Ascomycota</taxon>
        <taxon>Saccharomycotina</taxon>
        <taxon>Saccharomycetes</taxon>
        <taxon>Phaffomycetales</taxon>
        <taxon>Wickerhamomycetaceae</taxon>
        <taxon>Wickerhamomyces</taxon>
    </lineage>
</organism>
<proteinExistence type="predicted"/>
<dbReference type="EMBL" id="JAEUBG010000167">
    <property type="protein sequence ID" value="KAH3688770.1"/>
    <property type="molecule type" value="Genomic_DNA"/>
</dbReference>
<accession>A0A9P8QGY3</accession>
<name>A0A9P8QGY3_WICPI</name>
<protein>
    <submittedName>
        <fullName evidence="1">Uncharacterized protein</fullName>
    </submittedName>
</protein>
<keyword evidence="2" id="KW-1185">Reference proteome</keyword>
<dbReference type="Proteomes" id="UP000774326">
    <property type="component" value="Unassembled WGS sequence"/>
</dbReference>
<sequence>MISALNTPKLELDSVRDVVLVSGVLVDEEVHIFNEFKADVVVLRSRSLDLDLSSNKGSTDLCFSGASDGRATGLGTRSSSFLMIEIELCILCEGACKLRFGSRSLGMLDLLLLFGRGGLRSGGGADIL</sequence>
<evidence type="ECO:0000313" key="2">
    <source>
        <dbReference type="Proteomes" id="UP000774326"/>
    </source>
</evidence>